<protein>
    <submittedName>
        <fullName evidence="2">Putative Adenylate cyclase (Modular protein)</fullName>
    </submittedName>
</protein>
<dbReference type="CDD" id="cd00060">
    <property type="entry name" value="FHA"/>
    <property type="match status" value="1"/>
</dbReference>
<accession>E6PPP4</accession>
<feature type="domain" description="FHA" evidence="1">
    <location>
        <begin position="208"/>
        <end position="252"/>
    </location>
</feature>
<dbReference type="PROSITE" id="PS50006">
    <property type="entry name" value="FHA_DOMAIN"/>
    <property type="match status" value="1"/>
</dbReference>
<dbReference type="SUPFAM" id="SSF49879">
    <property type="entry name" value="SMAD/FHA domain"/>
    <property type="match status" value="1"/>
</dbReference>
<dbReference type="Gene3D" id="2.60.200.20">
    <property type="match status" value="1"/>
</dbReference>
<comment type="caution">
    <text evidence="2">The sequence shown here is derived from an EMBL/GenBank/DDBJ whole genome shotgun (WGS) entry which is preliminary data.</text>
</comment>
<dbReference type="AlphaFoldDB" id="E6PPP4"/>
<dbReference type="InterPro" id="IPR008984">
    <property type="entry name" value="SMAD_FHA_dom_sf"/>
</dbReference>
<proteinExistence type="predicted"/>
<dbReference type="InterPro" id="IPR029787">
    <property type="entry name" value="Nucleotide_cyclase"/>
</dbReference>
<dbReference type="Pfam" id="PF00498">
    <property type="entry name" value="FHA"/>
    <property type="match status" value="1"/>
</dbReference>
<gene>
    <name evidence="2" type="ORF">CARN2_1528</name>
</gene>
<sequence>MFEKWRGLRPASVLVALSAQIPATHALFVLMGETKALAFMERTINRLAHRAAAASGLVVHMDSTSLLVLFEQAEQALQAASAMRLHLDQWCQNFDAHLRLDLDMGLSCGAVLCRPPTYEGETLLRAVSLATGASEGQTLLDEAVVARLPEMLVSQLQPAAAADTDGVRRAWMVACTQAPGTPRAAPLWLNLRSPDGRVNMTFTPGRPIRIGRDPRADVVLQTAAISRQHVVIAWRHGSYTLSDTSRNGTWLQTGLTGAVTRIAHNVGLLGGAGSLRLGREPQACRPPDLLFSVTPLPAVHDLTIDRPGSSESFASTGPFA</sequence>
<dbReference type="EMBL" id="CABM01000036">
    <property type="protein sequence ID" value="CBH96898.1"/>
    <property type="molecule type" value="Genomic_DNA"/>
</dbReference>
<evidence type="ECO:0000313" key="2">
    <source>
        <dbReference type="EMBL" id="CBH96898.1"/>
    </source>
</evidence>
<reference evidence="2" key="1">
    <citation type="submission" date="2009-10" db="EMBL/GenBank/DDBJ databases">
        <title>Diversity of trophic interactions inside an arsenic-rich microbial ecosystem.</title>
        <authorList>
            <person name="Bertin P.N."/>
            <person name="Heinrich-Salmeron A."/>
            <person name="Pelletier E."/>
            <person name="Goulhen-Chollet F."/>
            <person name="Arsene-Ploetze F."/>
            <person name="Gallien S."/>
            <person name="Calteau A."/>
            <person name="Vallenet D."/>
            <person name="Casiot C."/>
            <person name="Chane-Woon-Ming B."/>
            <person name="Giloteaux L."/>
            <person name="Barakat M."/>
            <person name="Bonnefoy V."/>
            <person name="Bruneel O."/>
            <person name="Chandler M."/>
            <person name="Cleiss J."/>
            <person name="Duran R."/>
            <person name="Elbaz-Poulichet F."/>
            <person name="Fonknechten N."/>
            <person name="Lauga B."/>
            <person name="Mornico D."/>
            <person name="Ortet P."/>
            <person name="Schaeffer C."/>
            <person name="Siguier P."/>
            <person name="Alexander Thil Smith A."/>
            <person name="Van Dorsselaer A."/>
            <person name="Weissenbach J."/>
            <person name="Medigue C."/>
            <person name="Le Paslier D."/>
        </authorList>
    </citation>
    <scope>NUCLEOTIDE SEQUENCE</scope>
</reference>
<dbReference type="InterPro" id="IPR000253">
    <property type="entry name" value="FHA_dom"/>
</dbReference>
<evidence type="ECO:0000259" key="1">
    <source>
        <dbReference type="PROSITE" id="PS50006"/>
    </source>
</evidence>
<dbReference type="Gene3D" id="3.30.70.1230">
    <property type="entry name" value="Nucleotide cyclase"/>
    <property type="match status" value="1"/>
</dbReference>
<dbReference type="SMART" id="SM00240">
    <property type="entry name" value="FHA"/>
    <property type="match status" value="1"/>
</dbReference>
<name>E6PPP4_9ZZZZ</name>
<dbReference type="SUPFAM" id="SSF55073">
    <property type="entry name" value="Nucleotide cyclase"/>
    <property type="match status" value="1"/>
</dbReference>
<organism evidence="2">
    <name type="scientific">mine drainage metagenome</name>
    <dbReference type="NCBI Taxonomy" id="410659"/>
    <lineage>
        <taxon>unclassified sequences</taxon>
        <taxon>metagenomes</taxon>
        <taxon>ecological metagenomes</taxon>
    </lineage>
</organism>